<evidence type="ECO:0000313" key="2">
    <source>
        <dbReference type="EMBL" id="KEH27801.1"/>
    </source>
</evidence>
<dbReference type="EMBL" id="CM001221">
    <property type="protein sequence ID" value="KEH27801.1"/>
    <property type="molecule type" value="Genomic_DNA"/>
</dbReference>
<organism evidence="2 4">
    <name type="scientific">Medicago truncatula</name>
    <name type="common">Barrel medic</name>
    <name type="synonym">Medicago tribuloides</name>
    <dbReference type="NCBI Taxonomy" id="3880"/>
    <lineage>
        <taxon>Eukaryota</taxon>
        <taxon>Viridiplantae</taxon>
        <taxon>Streptophyta</taxon>
        <taxon>Embryophyta</taxon>
        <taxon>Tracheophyta</taxon>
        <taxon>Spermatophyta</taxon>
        <taxon>Magnoliopsida</taxon>
        <taxon>eudicotyledons</taxon>
        <taxon>Gunneridae</taxon>
        <taxon>Pentapetalae</taxon>
        <taxon>rosids</taxon>
        <taxon>fabids</taxon>
        <taxon>Fabales</taxon>
        <taxon>Fabaceae</taxon>
        <taxon>Papilionoideae</taxon>
        <taxon>50 kb inversion clade</taxon>
        <taxon>NPAAA clade</taxon>
        <taxon>Hologalegina</taxon>
        <taxon>IRL clade</taxon>
        <taxon>Trifolieae</taxon>
        <taxon>Medicago</taxon>
    </lineage>
</organism>
<gene>
    <name evidence="2" type="ordered locus">MTR_5g038643</name>
</gene>
<name>A0A072UEF0_MEDTR</name>
<reference evidence="2 4" key="1">
    <citation type="journal article" date="2011" name="Nature">
        <title>The Medicago genome provides insight into the evolution of rhizobial symbioses.</title>
        <authorList>
            <person name="Young N.D."/>
            <person name="Debelle F."/>
            <person name="Oldroyd G.E."/>
            <person name="Geurts R."/>
            <person name="Cannon S.B."/>
            <person name="Udvardi M.K."/>
            <person name="Benedito V.A."/>
            <person name="Mayer K.F."/>
            <person name="Gouzy J."/>
            <person name="Schoof H."/>
            <person name="Van de Peer Y."/>
            <person name="Proost S."/>
            <person name="Cook D.R."/>
            <person name="Meyers B.C."/>
            <person name="Spannagl M."/>
            <person name="Cheung F."/>
            <person name="De Mita S."/>
            <person name="Krishnakumar V."/>
            <person name="Gundlach H."/>
            <person name="Zhou S."/>
            <person name="Mudge J."/>
            <person name="Bharti A.K."/>
            <person name="Murray J.D."/>
            <person name="Naoumkina M.A."/>
            <person name="Rosen B."/>
            <person name="Silverstein K.A."/>
            <person name="Tang H."/>
            <person name="Rombauts S."/>
            <person name="Zhao P.X."/>
            <person name="Zhou P."/>
            <person name="Barbe V."/>
            <person name="Bardou P."/>
            <person name="Bechner M."/>
            <person name="Bellec A."/>
            <person name="Berger A."/>
            <person name="Berges H."/>
            <person name="Bidwell S."/>
            <person name="Bisseling T."/>
            <person name="Choisne N."/>
            <person name="Couloux A."/>
            <person name="Denny R."/>
            <person name="Deshpande S."/>
            <person name="Dai X."/>
            <person name="Doyle J.J."/>
            <person name="Dudez A.M."/>
            <person name="Farmer A.D."/>
            <person name="Fouteau S."/>
            <person name="Franken C."/>
            <person name="Gibelin C."/>
            <person name="Gish J."/>
            <person name="Goldstein S."/>
            <person name="Gonzalez A.J."/>
            <person name="Green P.J."/>
            <person name="Hallab A."/>
            <person name="Hartog M."/>
            <person name="Hua A."/>
            <person name="Humphray S.J."/>
            <person name="Jeong D.H."/>
            <person name="Jing Y."/>
            <person name="Jocker A."/>
            <person name="Kenton S.M."/>
            <person name="Kim D.J."/>
            <person name="Klee K."/>
            <person name="Lai H."/>
            <person name="Lang C."/>
            <person name="Lin S."/>
            <person name="Macmil S.L."/>
            <person name="Magdelenat G."/>
            <person name="Matthews L."/>
            <person name="McCorrison J."/>
            <person name="Monaghan E.L."/>
            <person name="Mun J.H."/>
            <person name="Najar F.Z."/>
            <person name="Nicholson C."/>
            <person name="Noirot C."/>
            <person name="O'Bleness M."/>
            <person name="Paule C.R."/>
            <person name="Poulain J."/>
            <person name="Prion F."/>
            <person name="Qin B."/>
            <person name="Qu C."/>
            <person name="Retzel E.F."/>
            <person name="Riddle C."/>
            <person name="Sallet E."/>
            <person name="Samain S."/>
            <person name="Samson N."/>
            <person name="Sanders I."/>
            <person name="Saurat O."/>
            <person name="Scarpelli C."/>
            <person name="Schiex T."/>
            <person name="Segurens B."/>
            <person name="Severin A.J."/>
            <person name="Sherrier D.J."/>
            <person name="Shi R."/>
            <person name="Sims S."/>
            <person name="Singer S.R."/>
            <person name="Sinharoy S."/>
            <person name="Sterck L."/>
            <person name="Viollet A."/>
            <person name="Wang B.B."/>
            <person name="Wang K."/>
            <person name="Wang M."/>
            <person name="Wang X."/>
            <person name="Warfsmann J."/>
            <person name="Weissenbach J."/>
            <person name="White D.D."/>
            <person name="White J.D."/>
            <person name="Wiley G.B."/>
            <person name="Wincker P."/>
            <person name="Xing Y."/>
            <person name="Yang L."/>
            <person name="Yao Z."/>
            <person name="Ying F."/>
            <person name="Zhai J."/>
            <person name="Zhou L."/>
            <person name="Zuber A."/>
            <person name="Denarie J."/>
            <person name="Dixon R.A."/>
            <person name="May G.D."/>
            <person name="Schwartz D.C."/>
            <person name="Rogers J."/>
            <person name="Quetier F."/>
            <person name="Town C.D."/>
            <person name="Roe B.A."/>
        </authorList>
    </citation>
    <scope>NUCLEOTIDE SEQUENCE [LARGE SCALE GENOMIC DNA]</scope>
    <source>
        <strain evidence="2">A17</strain>
        <strain evidence="3 4">cv. Jemalong A17</strain>
    </source>
</reference>
<reference evidence="3" key="3">
    <citation type="submission" date="2015-04" db="UniProtKB">
        <authorList>
            <consortium name="EnsemblPlants"/>
        </authorList>
    </citation>
    <scope>IDENTIFICATION</scope>
    <source>
        <strain evidence="3">cv. Jemalong A17</strain>
    </source>
</reference>
<dbReference type="EnsemblPlants" id="KEH27801">
    <property type="protein sequence ID" value="KEH27801"/>
    <property type="gene ID" value="MTR_5g038643"/>
</dbReference>
<dbReference type="Proteomes" id="UP000002051">
    <property type="component" value="Chromosome 5"/>
</dbReference>
<sequence>MNLTNVCFFFFFFFLIFWTKVQLIPVEGECSKVLDSCHVSCEKQFNSFKSSASGKDFGRIPSTSCHPVNVCTCFFDYGPGFCTIIDQICSDPNDCSYDCSPRYDHDDSTGTCIQEMVRGTACVPTLVQLLLNIWCM</sequence>
<accession>A0A072UEF0</accession>
<reference evidence="2 4" key="2">
    <citation type="journal article" date="2014" name="BMC Genomics">
        <title>An improved genome release (version Mt4.0) for the model legume Medicago truncatula.</title>
        <authorList>
            <person name="Tang H."/>
            <person name="Krishnakumar V."/>
            <person name="Bidwell S."/>
            <person name="Rosen B."/>
            <person name="Chan A."/>
            <person name="Zhou S."/>
            <person name="Gentzbittel L."/>
            <person name="Childs K.L."/>
            <person name="Yandell M."/>
            <person name="Gundlach H."/>
            <person name="Mayer K.F."/>
            <person name="Schwartz D.C."/>
            <person name="Town C.D."/>
        </authorList>
    </citation>
    <scope>GENOME REANNOTATION</scope>
    <source>
        <strain evidence="2">A17</strain>
        <strain evidence="3 4">cv. Jemalong A17</strain>
    </source>
</reference>
<evidence type="ECO:0000313" key="3">
    <source>
        <dbReference type="EnsemblPlants" id="KEH27801"/>
    </source>
</evidence>
<protein>
    <submittedName>
        <fullName evidence="2">Defensin fusion</fullName>
    </submittedName>
</protein>
<keyword evidence="1" id="KW-0732">Signal</keyword>
<dbReference type="HOGENOM" id="CLU_158287_0_0_1"/>
<proteinExistence type="predicted"/>
<keyword evidence="4" id="KW-1185">Reference proteome</keyword>
<evidence type="ECO:0000313" key="4">
    <source>
        <dbReference type="Proteomes" id="UP000002051"/>
    </source>
</evidence>
<dbReference type="PaxDb" id="3880-AES96568"/>
<evidence type="ECO:0000256" key="1">
    <source>
        <dbReference type="SAM" id="SignalP"/>
    </source>
</evidence>
<feature type="chain" id="PRO_5014499557" evidence="1">
    <location>
        <begin position="24"/>
        <end position="136"/>
    </location>
</feature>
<dbReference type="AlphaFoldDB" id="A0A072UEF0"/>
<feature type="signal peptide" evidence="1">
    <location>
        <begin position="1"/>
        <end position="23"/>
    </location>
</feature>